<dbReference type="EMBL" id="HBIV01037248">
    <property type="protein sequence ID" value="CAE0674790.1"/>
    <property type="molecule type" value="Transcribed_RNA"/>
</dbReference>
<reference evidence="1" key="1">
    <citation type="submission" date="2021-01" db="EMBL/GenBank/DDBJ databases">
        <authorList>
            <person name="Corre E."/>
            <person name="Pelletier E."/>
            <person name="Niang G."/>
            <person name="Scheremetjew M."/>
            <person name="Finn R."/>
            <person name="Kale V."/>
            <person name="Holt S."/>
            <person name="Cochrane G."/>
            <person name="Meng A."/>
            <person name="Brown T."/>
            <person name="Cohen L."/>
        </authorList>
    </citation>
    <scope>NUCLEOTIDE SEQUENCE</scope>
    <source>
        <strain evidence="1">CCCM811</strain>
    </source>
</reference>
<dbReference type="AlphaFoldDB" id="A0A7S4DWG4"/>
<organism evidence="1">
    <name type="scientific">Lotharella globosa</name>
    <dbReference type="NCBI Taxonomy" id="91324"/>
    <lineage>
        <taxon>Eukaryota</taxon>
        <taxon>Sar</taxon>
        <taxon>Rhizaria</taxon>
        <taxon>Cercozoa</taxon>
        <taxon>Chlorarachniophyceae</taxon>
        <taxon>Lotharella</taxon>
    </lineage>
</organism>
<proteinExistence type="predicted"/>
<accession>A0A7S4DWG4</accession>
<name>A0A7S4DWG4_9EUKA</name>
<evidence type="ECO:0000313" key="1">
    <source>
        <dbReference type="EMBL" id="CAE0674790.1"/>
    </source>
</evidence>
<gene>
    <name evidence="1" type="ORF">LGLO00237_LOCUS26564</name>
</gene>
<protein>
    <submittedName>
        <fullName evidence="1">Uncharacterized protein</fullName>
    </submittedName>
</protein>
<sequence>MRKKTGFYTRAPTKRKQAWYCLVKPTKSLGNGCSSEKVLRASEFMRPMSSLRRIDLNRNHKVSDHKRLEKPKTFEPGVVACCDSSRKSDPTIASIKLTEDIGSPSIRDINLRELFAEKGSKTVHVFPDAPMSIVLQMFLDGKDLVIVHDVNDEDQNADPFYEEVGFISHRQLMLWVAKRSWASQCKLRGCAPGSVKRRNTMM</sequence>